<accession>A0ACB7CF57</accession>
<gene>
    <name evidence="1" type="ORF">PORY_000209</name>
</gene>
<evidence type="ECO:0000313" key="2">
    <source>
        <dbReference type="Proteomes" id="UP000768646"/>
    </source>
</evidence>
<protein>
    <submittedName>
        <fullName evidence="1">Uncharacterized protein</fullName>
    </submittedName>
</protein>
<reference evidence="1 2" key="1">
    <citation type="journal article" date="2021" name="Commun. Biol.">
        <title>Genomic insights into the host specific adaptation of the Pneumocystis genus.</title>
        <authorList>
            <person name="Cisse O.H."/>
            <person name="Ma L."/>
            <person name="Dekker J.P."/>
            <person name="Khil P.P."/>
            <person name="Youn J.-H."/>
            <person name="Brenchley J.M."/>
            <person name="Blair R."/>
            <person name="Pahar B."/>
            <person name="Chabe M."/>
            <person name="Van Rompay K.K.A."/>
            <person name="Keesler R."/>
            <person name="Sukura A."/>
            <person name="Hirsch V."/>
            <person name="Kutty G."/>
            <person name="Liu Y."/>
            <person name="Peng L."/>
            <person name="Chen J."/>
            <person name="Song J."/>
            <person name="Weissenbacher-Lang C."/>
            <person name="Xu J."/>
            <person name="Upham N.S."/>
            <person name="Stajich J.E."/>
            <person name="Cuomo C.A."/>
            <person name="Cushion M.T."/>
            <person name="Kovacs J.A."/>
        </authorList>
    </citation>
    <scope>NUCLEOTIDE SEQUENCE [LARGE SCALE GENOMIC DNA]</scope>
    <source>
        <strain evidence="1 2">RABM</strain>
    </source>
</reference>
<dbReference type="Proteomes" id="UP000768646">
    <property type="component" value="Unassembled WGS sequence"/>
</dbReference>
<keyword evidence="2" id="KW-1185">Reference proteome</keyword>
<organism evidence="1 2">
    <name type="scientific">Pneumocystis oryctolagi</name>
    <dbReference type="NCBI Taxonomy" id="42067"/>
    <lineage>
        <taxon>Eukaryota</taxon>
        <taxon>Fungi</taxon>
        <taxon>Dikarya</taxon>
        <taxon>Ascomycota</taxon>
        <taxon>Taphrinomycotina</taxon>
        <taxon>Pneumocystomycetes</taxon>
        <taxon>Pneumocystaceae</taxon>
        <taxon>Pneumocystis</taxon>
    </lineage>
</organism>
<evidence type="ECO:0000313" key="1">
    <source>
        <dbReference type="EMBL" id="KAG4306221.1"/>
    </source>
</evidence>
<name>A0ACB7CF57_9ASCO</name>
<dbReference type="EMBL" id="JABTEG010000001">
    <property type="protein sequence ID" value="KAG4306221.1"/>
    <property type="molecule type" value="Genomic_DNA"/>
</dbReference>
<comment type="caution">
    <text evidence="1">The sequence shown here is derived from an EMBL/GenBank/DDBJ whole genome shotgun (WGS) entry which is preliminary data.</text>
</comment>
<proteinExistence type="predicted"/>
<sequence>MGLPWGCRKVAMGLPWDAMGTNHPVPWEPCDTGRHTVTRWVTRGDTQCRPVLPCRPVTPYAGGVSVCRRAGVQKRTGQAGAGEASRGEAGGVCGAMLCLRAAARRRMDGGAAGPVLACERGQRGAQKGGALGCARDGGPAAGDLAAASGVARGERRRRGAARGAGIHVGARDGWARLRLAGGGLRMVCTGHAMWRGCLGGGCSVKECPEKACPGKACSGGKVCPEGGCPGDPVGGGAWLLEATVDVDDASDRELMEAAVGELSHLRKMLQGVCTLEPADDYGLR</sequence>